<dbReference type="InterPro" id="IPR014729">
    <property type="entry name" value="Rossmann-like_a/b/a_fold"/>
</dbReference>
<dbReference type="AlphaFoldDB" id="A0AAD3P488"/>
<keyword evidence="7" id="KW-0547">Nucleotide-binding</keyword>
<evidence type="ECO:0000256" key="2">
    <source>
        <dbReference type="ARBA" id="ARBA00012393"/>
    </source>
</evidence>
<evidence type="ECO:0000256" key="6">
    <source>
        <dbReference type="ARBA" id="ARBA00022695"/>
    </source>
</evidence>
<gene>
    <name evidence="11" type="ORF">Nepgr_000756</name>
</gene>
<dbReference type="EMBL" id="BSYO01000001">
    <property type="protein sequence ID" value="GMG98916.1"/>
    <property type="molecule type" value="Genomic_DNA"/>
</dbReference>
<keyword evidence="5" id="KW-0808">Transferase</keyword>
<evidence type="ECO:0000256" key="9">
    <source>
        <dbReference type="ARBA" id="ARBA00022840"/>
    </source>
</evidence>
<dbReference type="Proteomes" id="UP001279734">
    <property type="component" value="Unassembled WGS sequence"/>
</dbReference>
<evidence type="ECO:0000256" key="5">
    <source>
        <dbReference type="ARBA" id="ARBA00022679"/>
    </source>
</evidence>
<dbReference type="Gene3D" id="3.40.50.620">
    <property type="entry name" value="HUPs"/>
    <property type="match status" value="1"/>
</dbReference>
<comment type="pathway">
    <text evidence="1">Cofactor biosynthesis; FAD biosynthesis; FAD from FMN: step 1/1.</text>
</comment>
<keyword evidence="12" id="KW-1185">Reference proteome</keyword>
<evidence type="ECO:0000256" key="8">
    <source>
        <dbReference type="ARBA" id="ARBA00022827"/>
    </source>
</evidence>
<dbReference type="GO" id="GO:0009507">
    <property type="term" value="C:chloroplast"/>
    <property type="evidence" value="ECO:0007669"/>
    <property type="project" value="TreeGrafter"/>
</dbReference>
<evidence type="ECO:0000256" key="4">
    <source>
        <dbReference type="ARBA" id="ARBA00022643"/>
    </source>
</evidence>
<protein>
    <recommendedName>
        <fullName evidence="2">FAD synthase</fullName>
        <ecNumber evidence="2">2.7.7.2</ecNumber>
    </recommendedName>
</protein>
<dbReference type="PANTHER" id="PTHR12714">
    <property type="entry name" value="PROTEIN-S ISOPRENYLCYSTEINE O-METHYLTRANSFERASE"/>
    <property type="match status" value="1"/>
</dbReference>
<keyword evidence="4" id="KW-0288">FMN</keyword>
<dbReference type="SUPFAM" id="SSF52374">
    <property type="entry name" value="Nucleotidylyl transferase"/>
    <property type="match status" value="1"/>
</dbReference>
<accession>A0AAD3P488</accession>
<evidence type="ECO:0000313" key="11">
    <source>
        <dbReference type="EMBL" id="GMG98916.1"/>
    </source>
</evidence>
<evidence type="ECO:0000313" key="12">
    <source>
        <dbReference type="Proteomes" id="UP001279734"/>
    </source>
</evidence>
<dbReference type="GO" id="GO:0005524">
    <property type="term" value="F:ATP binding"/>
    <property type="evidence" value="ECO:0007669"/>
    <property type="project" value="UniProtKB-KW"/>
</dbReference>
<comment type="caution">
    <text evidence="11">The sequence shown here is derived from an EMBL/GenBank/DDBJ whole genome shotgun (WGS) entry which is preliminary data.</text>
</comment>
<dbReference type="Pfam" id="PF06574">
    <property type="entry name" value="FAD_syn"/>
    <property type="match status" value="1"/>
</dbReference>
<organism evidence="11 12">
    <name type="scientific">Nepenthes gracilis</name>
    <name type="common">Slender pitcher plant</name>
    <dbReference type="NCBI Taxonomy" id="150966"/>
    <lineage>
        <taxon>Eukaryota</taxon>
        <taxon>Viridiplantae</taxon>
        <taxon>Streptophyta</taxon>
        <taxon>Embryophyta</taxon>
        <taxon>Tracheophyta</taxon>
        <taxon>Spermatophyta</taxon>
        <taxon>Magnoliopsida</taxon>
        <taxon>eudicotyledons</taxon>
        <taxon>Gunneridae</taxon>
        <taxon>Pentapetalae</taxon>
        <taxon>Caryophyllales</taxon>
        <taxon>Nepenthaceae</taxon>
        <taxon>Nepenthes</taxon>
    </lineage>
</organism>
<evidence type="ECO:0000256" key="3">
    <source>
        <dbReference type="ARBA" id="ARBA00022630"/>
    </source>
</evidence>
<keyword evidence="3" id="KW-0285">Flavoprotein</keyword>
<evidence type="ECO:0000256" key="1">
    <source>
        <dbReference type="ARBA" id="ARBA00004726"/>
    </source>
</evidence>
<dbReference type="InterPro" id="IPR015864">
    <property type="entry name" value="FAD_synthase"/>
</dbReference>
<keyword evidence="6" id="KW-0548">Nucleotidyltransferase</keyword>
<reference evidence="11" key="1">
    <citation type="submission" date="2023-05" db="EMBL/GenBank/DDBJ databases">
        <title>Nepenthes gracilis genome sequencing.</title>
        <authorList>
            <person name="Fukushima K."/>
        </authorList>
    </citation>
    <scope>NUCLEOTIDE SEQUENCE</scope>
    <source>
        <strain evidence="11">SING2019-196</strain>
    </source>
</reference>
<dbReference type="GO" id="GO:0006747">
    <property type="term" value="P:FAD biosynthetic process"/>
    <property type="evidence" value="ECO:0007669"/>
    <property type="project" value="TreeGrafter"/>
</dbReference>
<proteinExistence type="predicted"/>
<dbReference type="GO" id="GO:0009231">
    <property type="term" value="P:riboflavin biosynthetic process"/>
    <property type="evidence" value="ECO:0007669"/>
    <property type="project" value="InterPro"/>
</dbReference>
<dbReference type="PANTHER" id="PTHR12714:SF20">
    <property type="entry name" value="FAD SYNTHETASE 1, CHLOROPLASTIC-RELATED"/>
    <property type="match status" value="1"/>
</dbReference>
<feature type="domain" description="FAD synthetase" evidence="10">
    <location>
        <begin position="174"/>
        <end position="237"/>
    </location>
</feature>
<dbReference type="GO" id="GO:0003919">
    <property type="term" value="F:FMN adenylyltransferase activity"/>
    <property type="evidence" value="ECO:0007669"/>
    <property type="project" value="UniProtKB-EC"/>
</dbReference>
<keyword evidence="8" id="KW-0274">FAD</keyword>
<sequence length="368" mass="40717">MMSGYRATQNMGEWDSLGFCSKLKLSSLIKLSARKNHKLHLQRRRLLTFSSRFALPLFSCLQSDSHGGLSVLSDSFSRKEDDHKLPSDGLTAVSGGLVALGKFDALHIGHRELAIKASKVGTPFLLSFVGMAEVLGWEPRAPIVAKCDRRRVLSSWTPYCGNITPTEVLLEFSSVRHLTPRQFVEKLSKELGVCGVVAGENYRFGYKAAGDATDLVRLCNEYGIGAYIIDSVMDKNRESKISWAEDRKERGQVSSTRVRYALANGDMDYVSQLLGRRHRVLLSVENKEGIISTKQRICAPKSCLLNLPPKDGLYDNCSFITGDGTQLPCTVNVNATSILLESDYLDHCIDVGSQDFRVLAIEFGDAEV</sequence>
<evidence type="ECO:0000256" key="7">
    <source>
        <dbReference type="ARBA" id="ARBA00022741"/>
    </source>
</evidence>
<dbReference type="EC" id="2.7.7.2" evidence="2"/>
<evidence type="ECO:0000259" key="10">
    <source>
        <dbReference type="Pfam" id="PF06574"/>
    </source>
</evidence>
<keyword evidence="9" id="KW-0067">ATP-binding</keyword>
<name>A0AAD3P488_NEPGR</name>